<evidence type="ECO:0000256" key="8">
    <source>
        <dbReference type="HAMAP-Rule" id="MF_00158"/>
    </source>
</evidence>
<dbReference type="FunFam" id="3.30.1300.10:FF:000001">
    <property type="entry name" value="Pantothenate synthetase"/>
    <property type="match status" value="1"/>
</dbReference>
<comment type="function">
    <text evidence="8">Catalyzes the condensation of pantoate with beta-alanine in an ATP-dependent reaction via a pantoyl-adenylate intermediate.</text>
</comment>
<dbReference type="GO" id="GO:0005829">
    <property type="term" value="C:cytosol"/>
    <property type="evidence" value="ECO:0007669"/>
    <property type="project" value="TreeGrafter"/>
</dbReference>
<keyword evidence="6 8" id="KW-0067">ATP-binding</keyword>
<comment type="miscellaneous">
    <text evidence="8">The reaction proceeds by a bi uni uni bi ping pong mechanism.</text>
</comment>
<dbReference type="NCBIfam" id="TIGR00018">
    <property type="entry name" value="panC"/>
    <property type="match status" value="1"/>
</dbReference>
<evidence type="ECO:0000256" key="7">
    <source>
        <dbReference type="ARBA" id="ARBA00048258"/>
    </source>
</evidence>
<gene>
    <name evidence="8" type="primary">panC</name>
    <name evidence="9" type="ORF">EFBL_1390</name>
</gene>
<dbReference type="Gene3D" id="3.30.1300.10">
    <property type="entry name" value="Pantoate-beta-alanine ligase, C-terminal domain"/>
    <property type="match status" value="1"/>
</dbReference>
<dbReference type="Proteomes" id="UP000217785">
    <property type="component" value="Unassembled WGS sequence"/>
</dbReference>
<feature type="binding site" evidence="8">
    <location>
        <position position="61"/>
    </location>
    <ligand>
        <name>beta-alanine</name>
        <dbReference type="ChEBI" id="CHEBI:57966"/>
    </ligand>
</feature>
<dbReference type="InterPro" id="IPR042176">
    <property type="entry name" value="Pantoate_ligase_C"/>
</dbReference>
<dbReference type="SUPFAM" id="SSF52374">
    <property type="entry name" value="Nucleotidylyl transferase"/>
    <property type="match status" value="1"/>
</dbReference>
<dbReference type="InterPro" id="IPR014729">
    <property type="entry name" value="Rossmann-like_a/b/a_fold"/>
</dbReference>
<evidence type="ECO:0000313" key="9">
    <source>
        <dbReference type="EMBL" id="GAX89765.1"/>
    </source>
</evidence>
<dbReference type="Gene3D" id="3.40.50.620">
    <property type="entry name" value="HUPs"/>
    <property type="match status" value="1"/>
</dbReference>
<dbReference type="OrthoDB" id="9773087at2"/>
<feature type="binding site" evidence="8">
    <location>
        <position position="61"/>
    </location>
    <ligand>
        <name>(R)-pantoate</name>
        <dbReference type="ChEBI" id="CHEBI:15980"/>
    </ligand>
</feature>
<dbReference type="Pfam" id="PF02569">
    <property type="entry name" value="Pantoate_ligase"/>
    <property type="match status" value="1"/>
</dbReference>
<evidence type="ECO:0000313" key="10">
    <source>
        <dbReference type="Proteomes" id="UP000217785"/>
    </source>
</evidence>
<dbReference type="AlphaFoldDB" id="A0A292YMN9"/>
<dbReference type="FunFam" id="3.40.50.620:FF:000013">
    <property type="entry name" value="Pantothenate synthetase"/>
    <property type="match status" value="1"/>
</dbReference>
<evidence type="ECO:0000256" key="2">
    <source>
        <dbReference type="ARBA" id="ARBA00009256"/>
    </source>
</evidence>
<feature type="binding site" evidence="8">
    <location>
        <position position="153"/>
    </location>
    <ligand>
        <name>(R)-pantoate</name>
        <dbReference type="ChEBI" id="CHEBI:15980"/>
    </ligand>
</feature>
<dbReference type="UniPathway" id="UPA00028">
    <property type="reaction ID" value="UER00005"/>
</dbReference>
<keyword evidence="5 8" id="KW-0547">Nucleotide-binding</keyword>
<comment type="catalytic activity">
    <reaction evidence="7 8">
        <text>(R)-pantoate + beta-alanine + ATP = (R)-pantothenate + AMP + diphosphate + H(+)</text>
        <dbReference type="Rhea" id="RHEA:10912"/>
        <dbReference type="ChEBI" id="CHEBI:15378"/>
        <dbReference type="ChEBI" id="CHEBI:15980"/>
        <dbReference type="ChEBI" id="CHEBI:29032"/>
        <dbReference type="ChEBI" id="CHEBI:30616"/>
        <dbReference type="ChEBI" id="CHEBI:33019"/>
        <dbReference type="ChEBI" id="CHEBI:57966"/>
        <dbReference type="ChEBI" id="CHEBI:456215"/>
        <dbReference type="EC" id="6.3.2.1"/>
    </reaction>
</comment>
<comment type="subunit">
    <text evidence="8">Homodimer.</text>
</comment>
<comment type="similarity">
    <text evidence="2 8">Belongs to the pantothenate synthetase family.</text>
</comment>
<feature type="binding site" evidence="8">
    <location>
        <begin position="147"/>
        <end position="150"/>
    </location>
    <ligand>
        <name>ATP</name>
        <dbReference type="ChEBI" id="CHEBI:30616"/>
    </ligand>
</feature>
<dbReference type="InterPro" id="IPR004821">
    <property type="entry name" value="Cyt_trans-like"/>
</dbReference>
<dbReference type="HAMAP" id="MF_00158">
    <property type="entry name" value="PanC"/>
    <property type="match status" value="1"/>
</dbReference>
<dbReference type="EMBL" id="BDUF01000029">
    <property type="protein sequence ID" value="GAX89765.1"/>
    <property type="molecule type" value="Genomic_DNA"/>
</dbReference>
<comment type="subcellular location">
    <subcellularLocation>
        <location evidence="8">Cytoplasm</location>
    </subcellularLocation>
</comment>
<dbReference type="GO" id="GO:0015940">
    <property type="term" value="P:pantothenate biosynthetic process"/>
    <property type="evidence" value="ECO:0007669"/>
    <property type="project" value="UniProtKB-UniRule"/>
</dbReference>
<accession>A0A292YMN9</accession>
<dbReference type="GO" id="GO:0005524">
    <property type="term" value="F:ATP binding"/>
    <property type="evidence" value="ECO:0007669"/>
    <property type="project" value="UniProtKB-KW"/>
</dbReference>
<reference evidence="10" key="1">
    <citation type="submission" date="2017-07" db="EMBL/GenBank/DDBJ databases">
        <title>Draft genome sequence of Effusibacillus lacus strain skLN1.</title>
        <authorList>
            <person name="Watanabe M."/>
            <person name="Kojima H."/>
            <person name="Fukui M."/>
        </authorList>
    </citation>
    <scope>NUCLEOTIDE SEQUENCE [LARGE SCALE GENOMIC DNA]</scope>
    <source>
        <strain evidence="10">skLN1</strain>
    </source>
</reference>
<dbReference type="GO" id="GO:0004592">
    <property type="term" value="F:pantoate-beta-alanine ligase activity"/>
    <property type="evidence" value="ECO:0007669"/>
    <property type="project" value="UniProtKB-UniRule"/>
</dbReference>
<keyword evidence="4 8" id="KW-0566">Pantothenate biosynthesis</keyword>
<name>A0A292YMN9_9BACL</name>
<dbReference type="PANTHER" id="PTHR21299">
    <property type="entry name" value="CYTIDYLATE KINASE/PANTOATE-BETA-ALANINE LIGASE"/>
    <property type="match status" value="1"/>
</dbReference>
<dbReference type="RefSeq" id="WP_096181462.1">
    <property type="nucleotide sequence ID" value="NZ_BDUF01000029.1"/>
</dbReference>
<feature type="active site" description="Proton donor" evidence="8">
    <location>
        <position position="37"/>
    </location>
</feature>
<evidence type="ECO:0000256" key="1">
    <source>
        <dbReference type="ARBA" id="ARBA00004990"/>
    </source>
</evidence>
<feature type="binding site" evidence="8">
    <location>
        <position position="176"/>
    </location>
    <ligand>
        <name>ATP</name>
        <dbReference type="ChEBI" id="CHEBI:30616"/>
    </ligand>
</feature>
<dbReference type="PANTHER" id="PTHR21299:SF1">
    <property type="entry name" value="PANTOATE--BETA-ALANINE LIGASE"/>
    <property type="match status" value="1"/>
</dbReference>
<feature type="binding site" evidence="8">
    <location>
        <begin position="184"/>
        <end position="187"/>
    </location>
    <ligand>
        <name>ATP</name>
        <dbReference type="ChEBI" id="CHEBI:30616"/>
    </ligand>
</feature>
<evidence type="ECO:0000256" key="3">
    <source>
        <dbReference type="ARBA" id="ARBA00022598"/>
    </source>
</evidence>
<sequence>MRMIHTIDDMRHLVGECRQQGKTIGFVPTMGYLHEGHMSLVRRAKAECDFVVMSIFVNPLQFGPAEDYEQYPRNLDRDANLAKNAGVDAIFVPSVNEMYPQKQLVFVEVEEITNNLCGVSRPGHFRGVATVVAKLLNIVQPDKAFFGQKDAQQVRVIQQMVQDLNMPVEIVPCPIVRESDGLAMSSRNVYLSSEERLQALSIQRALLHAEELFKTGERSATVIEQQIRSIIEAEPLAEVDYIKIVDLQNLTDVSTIEDDSLLAVAVRFGGTRLIDNTILYVKEGQPCFAQ</sequence>
<dbReference type="NCBIfam" id="TIGR00125">
    <property type="entry name" value="cyt_tran_rel"/>
    <property type="match status" value="1"/>
</dbReference>
<evidence type="ECO:0000256" key="4">
    <source>
        <dbReference type="ARBA" id="ARBA00022655"/>
    </source>
</evidence>
<dbReference type="EC" id="6.3.2.1" evidence="8"/>
<keyword evidence="8" id="KW-0963">Cytoplasm</keyword>
<organism evidence="9 10">
    <name type="scientific">Effusibacillus lacus</name>
    <dbReference type="NCBI Taxonomy" id="1348429"/>
    <lineage>
        <taxon>Bacteria</taxon>
        <taxon>Bacillati</taxon>
        <taxon>Bacillota</taxon>
        <taxon>Bacilli</taxon>
        <taxon>Bacillales</taxon>
        <taxon>Alicyclobacillaceae</taxon>
        <taxon>Effusibacillus</taxon>
    </lineage>
</organism>
<proteinExistence type="inferred from homology"/>
<feature type="binding site" evidence="8">
    <location>
        <begin position="30"/>
        <end position="37"/>
    </location>
    <ligand>
        <name>ATP</name>
        <dbReference type="ChEBI" id="CHEBI:30616"/>
    </ligand>
</feature>
<dbReference type="CDD" id="cd00560">
    <property type="entry name" value="PanC"/>
    <property type="match status" value="1"/>
</dbReference>
<comment type="pathway">
    <text evidence="1 8">Cofactor biosynthesis; (R)-pantothenate biosynthesis; (R)-pantothenate from (R)-pantoate and beta-alanine: step 1/1.</text>
</comment>
<protein>
    <recommendedName>
        <fullName evidence="8">Pantothenate synthetase</fullName>
        <shortName evidence="8">PS</shortName>
        <ecNumber evidence="8">6.3.2.1</ecNumber>
    </recommendedName>
    <alternativeName>
        <fullName evidence="8">Pantoate--beta-alanine ligase</fullName>
    </alternativeName>
    <alternativeName>
        <fullName evidence="8">Pantoate-activating enzyme</fullName>
    </alternativeName>
</protein>
<keyword evidence="10" id="KW-1185">Reference proteome</keyword>
<evidence type="ECO:0000256" key="6">
    <source>
        <dbReference type="ARBA" id="ARBA00022840"/>
    </source>
</evidence>
<evidence type="ECO:0000256" key="5">
    <source>
        <dbReference type="ARBA" id="ARBA00022741"/>
    </source>
</evidence>
<dbReference type="InterPro" id="IPR003721">
    <property type="entry name" value="Pantoate_ligase"/>
</dbReference>
<keyword evidence="3 8" id="KW-0436">Ligase</keyword>
<comment type="caution">
    <text evidence="9">The sequence shown here is derived from an EMBL/GenBank/DDBJ whole genome shotgun (WGS) entry which is preliminary data.</text>
</comment>